<dbReference type="GO" id="GO:0008171">
    <property type="term" value="F:O-methyltransferase activity"/>
    <property type="evidence" value="ECO:0007669"/>
    <property type="project" value="TreeGrafter"/>
</dbReference>
<dbReference type="InterPro" id="IPR053188">
    <property type="entry name" value="FkbM_Methyltransferase"/>
</dbReference>
<evidence type="ECO:0000259" key="1">
    <source>
        <dbReference type="Pfam" id="PF05050"/>
    </source>
</evidence>
<dbReference type="SUPFAM" id="SSF53335">
    <property type="entry name" value="S-adenosyl-L-methionine-dependent methyltransferases"/>
    <property type="match status" value="1"/>
</dbReference>
<dbReference type="STRING" id="1798657.A2648_00960"/>
<dbReference type="EMBL" id="MHLH01000003">
    <property type="protein sequence ID" value="OGZ04653.1"/>
    <property type="molecule type" value="Genomic_DNA"/>
</dbReference>
<dbReference type="AlphaFoldDB" id="A0A1G2CTE8"/>
<organism evidence="2 3">
    <name type="scientific">Candidatus Lloydbacteria bacterium RIFCSPHIGHO2_01_FULL_41_20</name>
    <dbReference type="NCBI Taxonomy" id="1798657"/>
    <lineage>
        <taxon>Bacteria</taxon>
        <taxon>Candidatus Lloydiibacteriota</taxon>
    </lineage>
</organism>
<dbReference type="PANTHER" id="PTHR36973:SF4">
    <property type="entry name" value="NODULATION PROTEIN"/>
    <property type="match status" value="1"/>
</dbReference>
<dbReference type="NCBIfam" id="TIGR01444">
    <property type="entry name" value="fkbM_fam"/>
    <property type="match status" value="1"/>
</dbReference>
<protein>
    <recommendedName>
        <fullName evidence="1">Methyltransferase FkbM domain-containing protein</fullName>
    </recommendedName>
</protein>
<dbReference type="PANTHER" id="PTHR36973">
    <property type="entry name" value="SLL1456 PROTEIN-RELATED"/>
    <property type="match status" value="1"/>
</dbReference>
<reference evidence="2 3" key="1">
    <citation type="journal article" date="2016" name="Nat. Commun.">
        <title>Thousands of microbial genomes shed light on interconnected biogeochemical processes in an aquifer system.</title>
        <authorList>
            <person name="Anantharaman K."/>
            <person name="Brown C.T."/>
            <person name="Hug L.A."/>
            <person name="Sharon I."/>
            <person name="Castelle C.J."/>
            <person name="Probst A.J."/>
            <person name="Thomas B.C."/>
            <person name="Singh A."/>
            <person name="Wilkins M.J."/>
            <person name="Karaoz U."/>
            <person name="Brodie E.L."/>
            <person name="Williams K.H."/>
            <person name="Hubbard S.S."/>
            <person name="Banfield J.F."/>
        </authorList>
    </citation>
    <scope>NUCLEOTIDE SEQUENCE [LARGE SCALE GENOMIC DNA]</scope>
</reference>
<dbReference type="InterPro" id="IPR029063">
    <property type="entry name" value="SAM-dependent_MTases_sf"/>
</dbReference>
<sequence>MNPFKYFINKIFLNWEHPFYSETLFKFCTKYLDMWYGDNNFDRMTNGEYRFLHFLIPRIKTAFDVGANIGDYSEEMLRINPLLIIHAFEPGQDAFEKLKKLNVTANNFALGDRDENRLLYREAGKNNHSSFYNLHSDALAPVSVRVTTLDSYCSKNNVAHIDFLKIDVEGFEYSVIKGAEEMLSKKAIDYIQFEFSGATVESRTFLKDFLTLFRKYGYKLYRIKAKSIEMVEYRPDKERFTLTNYLAIKEGLPIK</sequence>
<dbReference type="Gene3D" id="3.40.50.150">
    <property type="entry name" value="Vaccinia Virus protein VP39"/>
    <property type="match status" value="1"/>
</dbReference>
<feature type="domain" description="Methyltransferase FkbM" evidence="1">
    <location>
        <begin position="64"/>
        <end position="220"/>
    </location>
</feature>
<dbReference type="Proteomes" id="UP000178841">
    <property type="component" value="Unassembled WGS sequence"/>
</dbReference>
<evidence type="ECO:0000313" key="2">
    <source>
        <dbReference type="EMBL" id="OGZ04653.1"/>
    </source>
</evidence>
<comment type="caution">
    <text evidence="2">The sequence shown here is derived from an EMBL/GenBank/DDBJ whole genome shotgun (WGS) entry which is preliminary data.</text>
</comment>
<evidence type="ECO:0000313" key="3">
    <source>
        <dbReference type="Proteomes" id="UP000178841"/>
    </source>
</evidence>
<dbReference type="InterPro" id="IPR006342">
    <property type="entry name" value="FkbM_mtfrase"/>
</dbReference>
<gene>
    <name evidence="2" type="ORF">A2648_00960</name>
</gene>
<name>A0A1G2CTE8_9BACT</name>
<accession>A0A1G2CTE8</accession>
<proteinExistence type="predicted"/>
<dbReference type="Pfam" id="PF05050">
    <property type="entry name" value="Methyltransf_21"/>
    <property type="match status" value="1"/>
</dbReference>